<dbReference type="Proteomes" id="UP001177003">
    <property type="component" value="Chromosome 1"/>
</dbReference>
<gene>
    <name evidence="1" type="ORF">LSALG_LOCUS10469</name>
</gene>
<sequence length="120" mass="13691">MAVAAFSSDASVLVVAAETVIILWDPEKNILVVVIGSSLRVVYNRNKPYDATLFHTYTNILFQISCIYIVSWFKSTTFRLEYVKVGVILVIQASYRREASKYEESSYLRILLDSRDASRL</sequence>
<organism evidence="1 2">
    <name type="scientific">Lactuca saligna</name>
    <name type="common">Willowleaf lettuce</name>
    <dbReference type="NCBI Taxonomy" id="75948"/>
    <lineage>
        <taxon>Eukaryota</taxon>
        <taxon>Viridiplantae</taxon>
        <taxon>Streptophyta</taxon>
        <taxon>Embryophyta</taxon>
        <taxon>Tracheophyta</taxon>
        <taxon>Spermatophyta</taxon>
        <taxon>Magnoliopsida</taxon>
        <taxon>eudicotyledons</taxon>
        <taxon>Gunneridae</taxon>
        <taxon>Pentapetalae</taxon>
        <taxon>asterids</taxon>
        <taxon>campanulids</taxon>
        <taxon>Asterales</taxon>
        <taxon>Asteraceae</taxon>
        <taxon>Cichorioideae</taxon>
        <taxon>Cichorieae</taxon>
        <taxon>Lactucinae</taxon>
        <taxon>Lactuca</taxon>
    </lineage>
</organism>
<dbReference type="PANTHER" id="PTHR45176:SF1">
    <property type="entry name" value="TRANSDUCIN FAMILY PROTEIN _ WD-40 REPEAT FAMILY PROTEIN-RELATED"/>
    <property type="match status" value="1"/>
</dbReference>
<keyword evidence="2" id="KW-1185">Reference proteome</keyword>
<dbReference type="AlphaFoldDB" id="A0AA35Y7H0"/>
<dbReference type="PANTHER" id="PTHR45176">
    <property type="entry name" value="TRANSDUCIN FAMILY PROTEIN / WD-40 REPEAT FAMILY PROTEIN-RELATED"/>
    <property type="match status" value="1"/>
</dbReference>
<proteinExistence type="predicted"/>
<name>A0AA35Y7H0_LACSI</name>
<reference evidence="1" key="1">
    <citation type="submission" date="2023-04" db="EMBL/GenBank/DDBJ databases">
        <authorList>
            <person name="Vijverberg K."/>
            <person name="Xiong W."/>
            <person name="Schranz E."/>
        </authorList>
    </citation>
    <scope>NUCLEOTIDE SEQUENCE</scope>
</reference>
<dbReference type="EMBL" id="OX465077">
    <property type="protein sequence ID" value="CAI9270134.1"/>
    <property type="molecule type" value="Genomic_DNA"/>
</dbReference>
<accession>A0AA35Y7H0</accession>
<protein>
    <submittedName>
        <fullName evidence="1">Uncharacterized protein</fullName>
    </submittedName>
</protein>
<evidence type="ECO:0000313" key="1">
    <source>
        <dbReference type="EMBL" id="CAI9270134.1"/>
    </source>
</evidence>
<evidence type="ECO:0000313" key="2">
    <source>
        <dbReference type="Proteomes" id="UP001177003"/>
    </source>
</evidence>